<protein>
    <submittedName>
        <fullName evidence="2">Uncharacterized protein</fullName>
    </submittedName>
</protein>
<feature type="region of interest" description="Disordered" evidence="1">
    <location>
        <begin position="377"/>
        <end position="419"/>
    </location>
</feature>
<feature type="compositionally biased region" description="Gly residues" evidence="1">
    <location>
        <begin position="523"/>
        <end position="535"/>
    </location>
</feature>
<name>A0A5B0KS58_9PROT</name>
<gene>
    <name evidence="2" type="ORF">FH063_006295</name>
</gene>
<evidence type="ECO:0000313" key="2">
    <source>
        <dbReference type="EMBL" id="KAA1055019.1"/>
    </source>
</evidence>
<proteinExistence type="predicted"/>
<feature type="compositionally biased region" description="Basic residues" evidence="1">
    <location>
        <begin position="404"/>
        <end position="414"/>
    </location>
</feature>
<sequence length="1351" mass="143068">MGAFAQRGRRDGPQTVCVGRRRAHRHRPVVQHHRGQRLGLAGNRGIRDVGQRVRGRTAVAARGQCKAGRRLRHVAEQDDVVADAVAAGQHVEIAVPIDVHDARNGLEGDVAQPEGVGALQGEAGRRCRSDVPIKQHVAGKITDQRVEVAVPVDVHEGRLGVTADVIQPEGIGALQREAGSRRRADVPEEHHVAVVVADQRVEVAVAVDVHEGGGGGASDAAQSEGIGAHQREGGSRRRADVAVDHRVAVEVADQRVERTVSVDVHEGRGGVHIERAQPEGVGARQREAGGRRRSIVPVEPDGAVAHADQRVEIAIAVNVGEGRDRPGSGGDETEGVGALQDEIGVLRHRHTMSGQRARSVAGRVRGLRTGARRGVIDRDGLMDGDHTGVERQRDGLAAGGDRGHRARHAPHHHREGPGRSLGAVQQLRIGQRQLRSAQHRRGQRRCRRVDGHAQRRRGRRCAGVIGAGGLRCQVVDAFGQRARREGPQARGVGGDGADRRGAIVQHHLRQRHSRAGDGRRGVSGDGVGRRAGVGAGRERQGRGRRGRWRALEVDDEIAVAIADQRVEVAVAIEVGEHRQGCGADIAQAVGVGADDGEAGRRVGADVAEHHRVAVEVADQHIEVAVVVDVHEGRRRGEADIFETEGVGADDGEAGGGCRPDVAVHGQRAVIAAEQHVEVAVTVQVPERRLGITAADLADAEGVGADHGEAGCRGGADVAVYHRIALTLAEQQVEVAVTVEVHESGRAVRGVADTEGVGADEGEAGLRRGAVVAVEPDGRAAVAGHQVEVAVAVDVDQGRPGRRANVDEAEGVGAEQDEVGIAHGDVAHLPAGHRGGSVAGHILRLGARARRRVADGDRLVAFHRASQRQRHRRAGGVRPRHRARHPVHHHGEGRPRRVGGTVQRFRIGQGQGRAVHRRRNQRRRGGVGRIVCDGVGGKAGGVGAGDGLDGVGVVARGGVGVGDGDGVRVGDRLGQRQRHRLVHAVHSDAADGDRLPSGRDGEEVGRRRVGAGQRQIVRQDQRRAIDRSALQSRDGRRRGDIAVHAEGAAPLSDQGVEIAVAIDVEERRRNHARRPARETERVGPGQGEAGLRCRADVPVEIDVAAVGRPGIVRFADQHVEVAVVVEVRKDRRGVILDVAETVGVGADEGETGLRCRTDVLEDDQPRALADHQIEVVVAVKIHEDRSGLVSDPAEAKGVGRLQREARRRGGAHVPEEEQVSGVAFADQHIELAVAVDVRQGRHDEAANVGQAERVGANQREARRCGGADVPEKLQIAIVVADQHVKVAVAVEIPITQHGGRTAGAQAKQSGTHQSEGRVGHDATGSNGAGILGVCFRFQLKGAGIGQNVLTVR</sequence>
<dbReference type="Proteomes" id="UP000325333">
    <property type="component" value="Unassembled WGS sequence"/>
</dbReference>
<evidence type="ECO:0000313" key="3">
    <source>
        <dbReference type="Proteomes" id="UP000325333"/>
    </source>
</evidence>
<feature type="compositionally biased region" description="Basic and acidic residues" evidence="1">
    <location>
        <begin position="1016"/>
        <end position="1025"/>
    </location>
</feature>
<feature type="compositionally biased region" description="Basic and acidic residues" evidence="1">
    <location>
        <begin position="229"/>
        <end position="240"/>
    </location>
</feature>
<feature type="region of interest" description="Disordered" evidence="1">
    <location>
        <begin position="1068"/>
        <end position="1088"/>
    </location>
</feature>
<organism evidence="2 3">
    <name type="scientific">Azospirillum argentinense</name>
    <dbReference type="NCBI Taxonomy" id="2970906"/>
    <lineage>
        <taxon>Bacteria</taxon>
        <taxon>Pseudomonadati</taxon>
        <taxon>Pseudomonadota</taxon>
        <taxon>Alphaproteobacteria</taxon>
        <taxon>Rhodospirillales</taxon>
        <taxon>Azospirillaceae</taxon>
        <taxon>Azospirillum</taxon>
    </lineage>
</organism>
<feature type="region of interest" description="Disordered" evidence="1">
    <location>
        <begin position="1296"/>
        <end position="1321"/>
    </location>
</feature>
<reference evidence="2 3" key="1">
    <citation type="submission" date="2019-07" db="EMBL/GenBank/DDBJ databases">
        <title>Genome sequencing of the stress-tolerant strain Azospirillum brasilense Az19.</title>
        <authorList>
            <person name="Maroniche G.A."/>
            <person name="Garcia J.E."/>
            <person name="Pagnussat L."/>
            <person name="Amenta M."/>
            <person name="Creus C.M."/>
        </authorList>
    </citation>
    <scope>NUCLEOTIDE SEQUENCE [LARGE SCALE GENOMIC DNA]</scope>
    <source>
        <strain evidence="2 3">Az19</strain>
    </source>
</reference>
<feature type="region of interest" description="Disordered" evidence="1">
    <location>
        <begin position="213"/>
        <end position="240"/>
    </location>
</feature>
<comment type="caution">
    <text evidence="2">The sequence shown here is derived from an EMBL/GenBank/DDBJ whole genome shotgun (WGS) entry which is preliminary data.</text>
</comment>
<feature type="compositionally biased region" description="Basic and acidic residues" evidence="1">
    <location>
        <begin position="985"/>
        <end position="1005"/>
    </location>
</feature>
<feature type="compositionally biased region" description="Basic and acidic residues" evidence="1">
    <location>
        <begin position="377"/>
        <end position="394"/>
    </location>
</feature>
<feature type="compositionally biased region" description="Basic residues" evidence="1">
    <location>
        <begin position="864"/>
        <end position="887"/>
    </location>
</feature>
<accession>A0A5B0KS58</accession>
<evidence type="ECO:0000256" key="1">
    <source>
        <dbReference type="SAM" id="MobiDB-lite"/>
    </source>
</evidence>
<dbReference type="EMBL" id="VEWN01000008">
    <property type="protein sequence ID" value="KAA1055019.1"/>
    <property type="molecule type" value="Genomic_DNA"/>
</dbReference>
<feature type="region of interest" description="Disordered" evidence="1">
    <location>
        <begin position="985"/>
        <end position="1038"/>
    </location>
</feature>
<feature type="region of interest" description="Disordered" evidence="1">
    <location>
        <begin position="863"/>
        <end position="896"/>
    </location>
</feature>
<feature type="region of interest" description="Disordered" evidence="1">
    <location>
        <begin position="507"/>
        <end position="545"/>
    </location>
</feature>